<sequence>MAVEQTLQEGMLQRHVMTLIVAHLRDHNLIQAATAVANATMTPLNSEVPQNKLLDLVRKGMSAERDEIGRGAAPSVDMGMSASGGAMSAGYGPLPALPTMSLDFSSVQETKGSSKIFPKHDSRHVSEHKNVARCARFSPDGRLIATGSADTSIKLFEVEKIRQMMMADGGMREGPVRPVIRTFYDHMQPINDLDFHPQSAILISGAKDRTIKFFDFSKPAARRAFRVIQDTHNVRSVSFHPCGDYLLAGTDHPIAHLYDVNTFQCYLSSTVQDAHVGGAVNQVRYSPNGSMYVTASKDGGVRIWDGVSARCVRAITGAHGSTEATSATFTKDQRYVLSCGKDSSVRLWEVGSGRQVKQYNGSQHSQIRCQAAFNQTEEFILCIDEVTNEVVVWDALTDDIAGRFPSNHVGAPRWLEHSPSEPCFVTCGTDRSVRFWRGSIM</sequence>
<evidence type="ECO:0000313" key="2">
    <source>
        <dbReference type="Proteomes" id="UP001162992"/>
    </source>
</evidence>
<protein>
    <submittedName>
        <fullName evidence="1">Uncharacterized protein</fullName>
    </submittedName>
</protein>
<evidence type="ECO:0000313" key="1">
    <source>
        <dbReference type="EMBL" id="KAJ7514838.1"/>
    </source>
</evidence>
<proteinExistence type="predicted"/>
<keyword evidence="2" id="KW-1185">Reference proteome</keyword>
<comment type="caution">
    <text evidence="1">The sequence shown here is derived from an EMBL/GenBank/DDBJ whole genome shotgun (WGS) entry which is preliminary data.</text>
</comment>
<reference evidence="2" key="1">
    <citation type="journal article" date="2024" name="Proc. Natl. Acad. Sci. U.S.A.">
        <title>Extraordinary preservation of gene collinearity over three hundred million years revealed in homosporous lycophytes.</title>
        <authorList>
            <person name="Li C."/>
            <person name="Wickell D."/>
            <person name="Kuo L.Y."/>
            <person name="Chen X."/>
            <person name="Nie B."/>
            <person name="Liao X."/>
            <person name="Peng D."/>
            <person name="Ji J."/>
            <person name="Jenkins J."/>
            <person name="Williams M."/>
            <person name="Shu S."/>
            <person name="Plott C."/>
            <person name="Barry K."/>
            <person name="Rajasekar S."/>
            <person name="Grimwood J."/>
            <person name="Han X."/>
            <person name="Sun S."/>
            <person name="Hou Z."/>
            <person name="He W."/>
            <person name="Dai G."/>
            <person name="Sun C."/>
            <person name="Schmutz J."/>
            <person name="Leebens-Mack J.H."/>
            <person name="Li F.W."/>
            <person name="Wang L."/>
        </authorList>
    </citation>
    <scope>NUCLEOTIDE SEQUENCE [LARGE SCALE GENOMIC DNA]</scope>
    <source>
        <strain evidence="2">cv. PW_Plant_1</strain>
    </source>
</reference>
<dbReference type="EMBL" id="CM055114">
    <property type="protein sequence ID" value="KAJ7514838.1"/>
    <property type="molecule type" value="Genomic_DNA"/>
</dbReference>
<gene>
    <name evidence="1" type="ORF">O6H91_23G062000</name>
</gene>
<accession>A0ACC2ABF0</accession>
<name>A0ACC2ABF0_DIPCM</name>
<dbReference type="Proteomes" id="UP001162992">
    <property type="component" value="Chromosome 23"/>
</dbReference>
<organism evidence="1 2">
    <name type="scientific">Diphasiastrum complanatum</name>
    <name type="common">Issler's clubmoss</name>
    <name type="synonym">Lycopodium complanatum</name>
    <dbReference type="NCBI Taxonomy" id="34168"/>
    <lineage>
        <taxon>Eukaryota</taxon>
        <taxon>Viridiplantae</taxon>
        <taxon>Streptophyta</taxon>
        <taxon>Embryophyta</taxon>
        <taxon>Tracheophyta</taxon>
        <taxon>Lycopodiopsida</taxon>
        <taxon>Lycopodiales</taxon>
        <taxon>Lycopodiaceae</taxon>
        <taxon>Lycopodioideae</taxon>
        <taxon>Diphasiastrum</taxon>
    </lineage>
</organism>